<feature type="compositionally biased region" description="Low complexity" evidence="1">
    <location>
        <begin position="172"/>
        <end position="224"/>
    </location>
</feature>
<sequence length="519" mass="55853">MSQASASKEISNIRNAMMWFNQEMGTMKNLLGDILKVVGAQIPPPPPPAAQVPESGPSRPSVQEVGPTGPKAAAAPAEAAVNVEGPSGPADQVKGPPRPAEQGSGPSGPLESESVQKEAEKFLEPKPSAPSSPSHTPIPPTPPSAPTAPPAPQTFKKPQSRPISSPTPFPPHSTSSPASSTTIPSSSPILEAPPASSAGASSSSSGPSLGPVDDLPTTSHSFIHPTPPPSFITIIPEKAQLNSPFMEKIKDDFEEGILRYVHRLPEVQLSQFRKAISALTPDISHTSDDQVDFATLQMPEEIALPQIHFLVMESSVGSIIFERFARVMGRIRVQKGCLVAFPRFLFREYHQGNVSAKVLAPILSECERLTSSEWSKFYPLSAQQLFALNEALAREGKLAISPATFLDMNSIHLVNDPFKVWEERYKCFPSVVKEDLVVSKVSSRLFLKDSFTPPLGSSTGQQTFVSGWKPLTNIKESLTYRYVHSYQGAAKAAAKKSVDIPYVSGLLSPLTYISFVPDH</sequence>
<organism evidence="2 3">
    <name type="scientific">Colocasia esculenta</name>
    <name type="common">Wild taro</name>
    <name type="synonym">Arum esculentum</name>
    <dbReference type="NCBI Taxonomy" id="4460"/>
    <lineage>
        <taxon>Eukaryota</taxon>
        <taxon>Viridiplantae</taxon>
        <taxon>Streptophyta</taxon>
        <taxon>Embryophyta</taxon>
        <taxon>Tracheophyta</taxon>
        <taxon>Spermatophyta</taxon>
        <taxon>Magnoliopsida</taxon>
        <taxon>Liliopsida</taxon>
        <taxon>Araceae</taxon>
        <taxon>Aroideae</taxon>
        <taxon>Colocasieae</taxon>
        <taxon>Colocasia</taxon>
    </lineage>
</organism>
<dbReference type="EMBL" id="NMUH01005523">
    <property type="protein sequence ID" value="MQM12999.1"/>
    <property type="molecule type" value="Genomic_DNA"/>
</dbReference>
<feature type="compositionally biased region" description="Basic and acidic residues" evidence="1">
    <location>
        <begin position="114"/>
        <end position="124"/>
    </location>
</feature>
<dbReference type="AlphaFoldDB" id="A0A843WSG7"/>
<protein>
    <submittedName>
        <fullName evidence="2">Uncharacterized protein</fullName>
    </submittedName>
</protein>
<proteinExistence type="predicted"/>
<evidence type="ECO:0000256" key="1">
    <source>
        <dbReference type="SAM" id="MobiDB-lite"/>
    </source>
</evidence>
<feature type="compositionally biased region" description="Low complexity" evidence="1">
    <location>
        <begin position="153"/>
        <end position="164"/>
    </location>
</feature>
<keyword evidence="3" id="KW-1185">Reference proteome</keyword>
<evidence type="ECO:0000313" key="2">
    <source>
        <dbReference type="EMBL" id="MQM12999.1"/>
    </source>
</evidence>
<feature type="compositionally biased region" description="Pro residues" evidence="1">
    <location>
        <begin position="136"/>
        <end position="152"/>
    </location>
</feature>
<feature type="compositionally biased region" description="Low complexity" evidence="1">
    <location>
        <begin position="103"/>
        <end position="113"/>
    </location>
</feature>
<feature type="compositionally biased region" description="Low complexity" evidence="1">
    <location>
        <begin position="125"/>
        <end position="135"/>
    </location>
</feature>
<evidence type="ECO:0000313" key="3">
    <source>
        <dbReference type="Proteomes" id="UP000652761"/>
    </source>
</evidence>
<dbReference type="Proteomes" id="UP000652761">
    <property type="component" value="Unassembled WGS sequence"/>
</dbReference>
<reference evidence="2" key="1">
    <citation type="submission" date="2017-07" db="EMBL/GenBank/DDBJ databases">
        <title>Taro Niue Genome Assembly and Annotation.</title>
        <authorList>
            <person name="Atibalentja N."/>
            <person name="Keating K."/>
            <person name="Fields C.J."/>
        </authorList>
    </citation>
    <scope>NUCLEOTIDE SEQUENCE</scope>
    <source>
        <strain evidence="2">Niue_2</strain>
        <tissue evidence="2">Leaf</tissue>
    </source>
</reference>
<gene>
    <name evidence="2" type="ORF">Taro_045919</name>
</gene>
<comment type="caution">
    <text evidence="2">The sequence shown here is derived from an EMBL/GenBank/DDBJ whole genome shotgun (WGS) entry which is preliminary data.</text>
</comment>
<name>A0A843WSG7_COLES</name>
<accession>A0A843WSG7</accession>
<feature type="region of interest" description="Disordered" evidence="1">
    <location>
        <begin position="38"/>
        <end position="229"/>
    </location>
</feature>